<evidence type="ECO:0000313" key="12">
    <source>
        <dbReference type="EMBL" id="KAK9874029.1"/>
    </source>
</evidence>
<dbReference type="InterPro" id="IPR024134">
    <property type="entry name" value="SOD_Cu/Zn_/chaperone"/>
</dbReference>
<proteinExistence type="inferred from homology"/>
<dbReference type="EC" id="1.15.1.1" evidence="2"/>
<sequence length="228" mass="24505">MSSNKVEFAVNMNGKNCVKAVERSLESPHIQIVNIDLEKNSVVVESSLPTIELLQKLEESGRKVVVKGLGGSAAGVALLETGKPDVRGVIRFVQLQNSCIIDGTIDGLEAGNYQVSIHENGDISRGCDSCGETFNPNGLEGKPYGDLGPIKAEMNGRSTFRFENKIVKLPELIGRSLVISQPSKNGEKRISCGIIARSAGLFENPKTICACSGTSIWDETEDPRKSSL</sequence>
<dbReference type="Gene3D" id="3.30.70.100">
    <property type="match status" value="1"/>
</dbReference>
<comment type="catalytic activity">
    <reaction evidence="9">
        <text>2 superoxide + 2 H(+) = H2O2 + O2</text>
        <dbReference type="Rhea" id="RHEA:20696"/>
        <dbReference type="ChEBI" id="CHEBI:15378"/>
        <dbReference type="ChEBI" id="CHEBI:15379"/>
        <dbReference type="ChEBI" id="CHEBI:16240"/>
        <dbReference type="ChEBI" id="CHEBI:18421"/>
        <dbReference type="EC" id="1.15.1.1"/>
    </reaction>
</comment>
<keyword evidence="4" id="KW-0862">Zinc</keyword>
<protein>
    <recommendedName>
        <fullName evidence="2">superoxide dismutase</fullName>
        <ecNumber evidence="2">1.15.1.1</ecNumber>
    </recommendedName>
    <alternativeName>
        <fullName evidence="8">Superoxide dismutase copper chaperone</fullName>
    </alternativeName>
</protein>
<keyword evidence="3" id="KW-0479">Metal-binding</keyword>
<comment type="cofactor">
    <cofactor evidence="1">
        <name>Cu(2+)</name>
        <dbReference type="ChEBI" id="CHEBI:29036"/>
    </cofactor>
</comment>
<feature type="domain" description="HMA" evidence="11">
    <location>
        <begin position="8"/>
        <end position="63"/>
    </location>
</feature>
<evidence type="ECO:0000256" key="8">
    <source>
        <dbReference type="ARBA" id="ARBA00032899"/>
    </source>
</evidence>
<dbReference type="InterPro" id="IPR036163">
    <property type="entry name" value="HMA_dom_sf"/>
</dbReference>
<dbReference type="SUPFAM" id="SSF55008">
    <property type="entry name" value="HMA, heavy metal-associated domain"/>
    <property type="match status" value="1"/>
</dbReference>
<dbReference type="GO" id="GO:0005507">
    <property type="term" value="F:copper ion binding"/>
    <property type="evidence" value="ECO:0007669"/>
    <property type="project" value="InterPro"/>
</dbReference>
<evidence type="ECO:0000256" key="3">
    <source>
        <dbReference type="ARBA" id="ARBA00022723"/>
    </source>
</evidence>
<name>A0AAW1U093_9CUCU</name>
<comment type="similarity">
    <text evidence="7">In the C-terminal section; belongs to the Cu-Zn superoxide dismutase family.</text>
</comment>
<dbReference type="CDD" id="cd00371">
    <property type="entry name" value="HMA"/>
    <property type="match status" value="1"/>
</dbReference>
<evidence type="ECO:0000256" key="4">
    <source>
        <dbReference type="ARBA" id="ARBA00022833"/>
    </source>
</evidence>
<dbReference type="InterPro" id="IPR001424">
    <property type="entry name" value="SOD_Cu_Zn_dom"/>
</dbReference>
<evidence type="ECO:0000313" key="13">
    <source>
        <dbReference type="Proteomes" id="UP001431783"/>
    </source>
</evidence>
<dbReference type="PANTHER" id="PTHR10003">
    <property type="entry name" value="SUPEROXIDE DISMUTASE CU-ZN -RELATED"/>
    <property type="match status" value="1"/>
</dbReference>
<dbReference type="GO" id="GO:0004784">
    <property type="term" value="F:superoxide dismutase activity"/>
    <property type="evidence" value="ECO:0007669"/>
    <property type="project" value="UniProtKB-EC"/>
</dbReference>
<organism evidence="12 13">
    <name type="scientific">Henosepilachna vigintioctopunctata</name>
    <dbReference type="NCBI Taxonomy" id="420089"/>
    <lineage>
        <taxon>Eukaryota</taxon>
        <taxon>Metazoa</taxon>
        <taxon>Ecdysozoa</taxon>
        <taxon>Arthropoda</taxon>
        <taxon>Hexapoda</taxon>
        <taxon>Insecta</taxon>
        <taxon>Pterygota</taxon>
        <taxon>Neoptera</taxon>
        <taxon>Endopterygota</taxon>
        <taxon>Coleoptera</taxon>
        <taxon>Polyphaga</taxon>
        <taxon>Cucujiformia</taxon>
        <taxon>Coccinelloidea</taxon>
        <taxon>Coccinellidae</taxon>
        <taxon>Epilachninae</taxon>
        <taxon>Epilachnini</taxon>
        <taxon>Henosepilachna</taxon>
    </lineage>
</organism>
<keyword evidence="5" id="KW-0049">Antioxidant</keyword>
<evidence type="ECO:0000256" key="6">
    <source>
        <dbReference type="ARBA" id="ARBA00023002"/>
    </source>
</evidence>
<dbReference type="Pfam" id="PF00080">
    <property type="entry name" value="Sod_Cu"/>
    <property type="match status" value="1"/>
</dbReference>
<keyword evidence="13" id="KW-1185">Reference proteome</keyword>
<dbReference type="AlphaFoldDB" id="A0AAW1U093"/>
<accession>A0AAW1U093</accession>
<dbReference type="SUPFAM" id="SSF49329">
    <property type="entry name" value="Cu,Zn superoxide dismutase-like"/>
    <property type="match status" value="1"/>
</dbReference>
<evidence type="ECO:0000259" key="11">
    <source>
        <dbReference type="Pfam" id="PF00403"/>
    </source>
</evidence>
<dbReference type="InterPro" id="IPR006121">
    <property type="entry name" value="HMA_dom"/>
</dbReference>
<gene>
    <name evidence="12" type="ORF">WA026_002383</name>
</gene>
<dbReference type="InterPro" id="IPR036423">
    <property type="entry name" value="SOD-like_Cu/Zn_dom_sf"/>
</dbReference>
<evidence type="ECO:0000256" key="9">
    <source>
        <dbReference type="ARBA" id="ARBA00049204"/>
    </source>
</evidence>
<dbReference type="Proteomes" id="UP001431783">
    <property type="component" value="Unassembled WGS sequence"/>
</dbReference>
<comment type="caution">
    <text evidence="12">The sequence shown here is derived from an EMBL/GenBank/DDBJ whole genome shotgun (WGS) entry which is preliminary data.</text>
</comment>
<keyword evidence="6" id="KW-0560">Oxidoreductase</keyword>
<dbReference type="Gene3D" id="2.60.40.200">
    <property type="entry name" value="Superoxide dismutase, copper/zinc binding domain"/>
    <property type="match status" value="1"/>
</dbReference>
<evidence type="ECO:0000259" key="10">
    <source>
        <dbReference type="Pfam" id="PF00080"/>
    </source>
</evidence>
<evidence type="ECO:0000256" key="5">
    <source>
        <dbReference type="ARBA" id="ARBA00022862"/>
    </source>
</evidence>
<evidence type="ECO:0000256" key="1">
    <source>
        <dbReference type="ARBA" id="ARBA00001973"/>
    </source>
</evidence>
<reference evidence="12 13" key="1">
    <citation type="submission" date="2023-03" db="EMBL/GenBank/DDBJ databases">
        <title>Genome insight into feeding habits of ladybird beetles.</title>
        <authorList>
            <person name="Li H.-S."/>
            <person name="Huang Y.-H."/>
            <person name="Pang H."/>
        </authorList>
    </citation>
    <scope>NUCLEOTIDE SEQUENCE [LARGE SCALE GENOMIC DNA]</scope>
    <source>
        <strain evidence="12">SYSU_2023b</strain>
        <tissue evidence="12">Whole body</tissue>
    </source>
</reference>
<dbReference type="FunFam" id="2.60.40.200:FF:000006">
    <property type="entry name" value="Copper chaperone for superoxide dismutase"/>
    <property type="match status" value="1"/>
</dbReference>
<dbReference type="EMBL" id="JARQZJ010000031">
    <property type="protein sequence ID" value="KAK9874029.1"/>
    <property type="molecule type" value="Genomic_DNA"/>
</dbReference>
<evidence type="ECO:0000256" key="2">
    <source>
        <dbReference type="ARBA" id="ARBA00012682"/>
    </source>
</evidence>
<feature type="domain" description="Superoxide dismutase copper/zinc binding" evidence="10">
    <location>
        <begin position="86"/>
        <end position="195"/>
    </location>
</feature>
<dbReference type="Pfam" id="PF00403">
    <property type="entry name" value="HMA"/>
    <property type="match status" value="1"/>
</dbReference>
<evidence type="ECO:0000256" key="7">
    <source>
        <dbReference type="ARBA" id="ARBA00025798"/>
    </source>
</evidence>